<dbReference type="Gene3D" id="3.10.50.40">
    <property type="match status" value="1"/>
</dbReference>
<dbReference type="EC" id="5.2.1.8" evidence="3 6"/>
<comment type="catalytic activity">
    <reaction evidence="1 6">
        <text>[protein]-peptidylproline (omega=180) = [protein]-peptidylproline (omega=0)</text>
        <dbReference type="Rhea" id="RHEA:16237"/>
        <dbReference type="Rhea" id="RHEA-COMP:10747"/>
        <dbReference type="Rhea" id="RHEA-COMP:10748"/>
        <dbReference type="ChEBI" id="CHEBI:83833"/>
        <dbReference type="ChEBI" id="CHEBI:83834"/>
        <dbReference type="EC" id="5.2.1.8"/>
    </reaction>
</comment>
<dbReference type="PANTHER" id="PTHR47861">
    <property type="entry name" value="FKBP-TYPE PEPTIDYL-PROLYL CIS-TRANS ISOMERASE SLYD"/>
    <property type="match status" value="1"/>
</dbReference>
<dbReference type="Proteomes" id="UP000653099">
    <property type="component" value="Unassembled WGS sequence"/>
</dbReference>
<feature type="region of interest" description="Disordered" evidence="7">
    <location>
        <begin position="1"/>
        <end position="51"/>
    </location>
</feature>
<accession>A0A830ETT8</accession>
<dbReference type="PROSITE" id="PS50059">
    <property type="entry name" value="FKBP_PPIASE"/>
    <property type="match status" value="1"/>
</dbReference>
<feature type="domain" description="PPIase FKBP-type" evidence="8">
    <location>
        <begin position="51"/>
        <end position="130"/>
    </location>
</feature>
<dbReference type="InterPro" id="IPR048261">
    <property type="entry name" value="SlpA/SlyD-like_ins_sf"/>
</dbReference>
<evidence type="ECO:0000256" key="7">
    <source>
        <dbReference type="SAM" id="MobiDB-lite"/>
    </source>
</evidence>
<evidence type="ECO:0000256" key="2">
    <source>
        <dbReference type="ARBA" id="ARBA00006577"/>
    </source>
</evidence>
<keyword evidence="5 6" id="KW-0413">Isomerase</keyword>
<keyword evidence="10" id="KW-1185">Reference proteome</keyword>
<dbReference type="GO" id="GO:0003755">
    <property type="term" value="F:peptidyl-prolyl cis-trans isomerase activity"/>
    <property type="evidence" value="ECO:0007669"/>
    <property type="project" value="UniProtKB-KW"/>
</dbReference>
<dbReference type="PANTHER" id="PTHR47861:SF2">
    <property type="entry name" value="LONG-TYPE PEPTIDYL-PROLYL CIS-TRANS ISOMERASE"/>
    <property type="match status" value="1"/>
</dbReference>
<dbReference type="InterPro" id="IPR054016">
    <property type="entry name" value="FKBP26_IF"/>
</dbReference>
<evidence type="ECO:0000313" key="10">
    <source>
        <dbReference type="Proteomes" id="UP000653099"/>
    </source>
</evidence>
<dbReference type="Pfam" id="PF00254">
    <property type="entry name" value="FKBP_C"/>
    <property type="match status" value="1"/>
</dbReference>
<proteinExistence type="inferred from homology"/>
<evidence type="ECO:0000256" key="1">
    <source>
        <dbReference type="ARBA" id="ARBA00000971"/>
    </source>
</evidence>
<evidence type="ECO:0000313" key="9">
    <source>
        <dbReference type="EMBL" id="GGJ09227.1"/>
    </source>
</evidence>
<dbReference type="InterPro" id="IPR046357">
    <property type="entry name" value="PPIase_dom_sf"/>
</dbReference>
<organism evidence="9 10">
    <name type="scientific">Halobellus salinus</name>
    <dbReference type="NCBI Taxonomy" id="931585"/>
    <lineage>
        <taxon>Archaea</taxon>
        <taxon>Methanobacteriati</taxon>
        <taxon>Methanobacteriota</taxon>
        <taxon>Stenosarchaea group</taxon>
        <taxon>Halobacteria</taxon>
        <taxon>Halobacteriales</taxon>
        <taxon>Haloferacaceae</taxon>
        <taxon>Halobellus</taxon>
    </lineage>
</organism>
<reference evidence="9" key="1">
    <citation type="journal article" date="2014" name="Int. J. Syst. Evol. Microbiol.">
        <title>Complete genome sequence of Corynebacterium casei LMG S-19264T (=DSM 44701T), isolated from a smear-ripened cheese.</title>
        <authorList>
            <consortium name="US DOE Joint Genome Institute (JGI-PGF)"/>
            <person name="Walter F."/>
            <person name="Albersmeier A."/>
            <person name="Kalinowski J."/>
            <person name="Ruckert C."/>
        </authorList>
    </citation>
    <scope>NUCLEOTIDE SEQUENCE</scope>
    <source>
        <strain evidence="9">JCM 14359</strain>
    </source>
</reference>
<sequence>MSDEQQADADDSPDDGDVPTDEPNGHDDADVAGESSEDVSEETPDDVVEDGDFVRLAYTLRTTDDGQVVDTTDADVAEDAEIDTDEYDFEPRIIVIGAGHVFESVDDALIGQAVGATGTVEISAKEAFGEYDDDEVRTVSANKIDEENRYPGAQVQIDGDQGRIITVVSGRARVDFNHPLAGEDLEYEYEVLDLVDDREEQAQSLLGMYLQQSPEVWIQTDTVEEEQVVEVDDEDEEEVETELEVVETEEETLYIEATPQMTMNQQWMFSKQQIAQDVMDRLNLDRVIVQETIDGSGGMMGGLGGMMGAGGAGGAAPEDIEDAIEDVDVDADELAEELDADIEE</sequence>
<evidence type="ECO:0000256" key="6">
    <source>
        <dbReference type="PROSITE-ProRule" id="PRU00277"/>
    </source>
</evidence>
<evidence type="ECO:0000256" key="5">
    <source>
        <dbReference type="ARBA" id="ARBA00023235"/>
    </source>
</evidence>
<keyword evidence="4 6" id="KW-0697">Rotamase</keyword>
<feature type="compositionally biased region" description="Acidic residues" evidence="7">
    <location>
        <begin position="35"/>
        <end position="51"/>
    </location>
</feature>
<dbReference type="OrthoDB" id="8615at2157"/>
<dbReference type="Gene3D" id="2.40.10.330">
    <property type="match status" value="1"/>
</dbReference>
<evidence type="ECO:0000256" key="3">
    <source>
        <dbReference type="ARBA" id="ARBA00013194"/>
    </source>
</evidence>
<gene>
    <name evidence="9" type="ORF">GCM10008995_18810</name>
</gene>
<name>A0A830ETT8_9EURY</name>
<dbReference type="RefSeq" id="WP_188787154.1">
    <property type="nucleotide sequence ID" value="NZ_BMOC01000011.1"/>
</dbReference>
<dbReference type="InterPro" id="IPR001179">
    <property type="entry name" value="PPIase_FKBP_dom"/>
</dbReference>
<dbReference type="Pfam" id="PF22199">
    <property type="entry name" value="FKBP26_IF"/>
    <property type="match status" value="1"/>
</dbReference>
<comment type="caution">
    <text evidence="9">The sequence shown here is derived from an EMBL/GenBank/DDBJ whole genome shotgun (WGS) entry which is preliminary data.</text>
</comment>
<protein>
    <recommendedName>
        <fullName evidence="3 6">peptidylprolyl isomerase</fullName>
        <ecNumber evidence="3 6">5.2.1.8</ecNumber>
    </recommendedName>
</protein>
<dbReference type="EMBL" id="BMOC01000011">
    <property type="protein sequence ID" value="GGJ09227.1"/>
    <property type="molecule type" value="Genomic_DNA"/>
</dbReference>
<dbReference type="SUPFAM" id="SSF54534">
    <property type="entry name" value="FKBP-like"/>
    <property type="match status" value="1"/>
</dbReference>
<reference evidence="9" key="2">
    <citation type="submission" date="2020-09" db="EMBL/GenBank/DDBJ databases">
        <authorList>
            <person name="Sun Q."/>
            <person name="Ohkuma M."/>
        </authorList>
    </citation>
    <scope>NUCLEOTIDE SEQUENCE</scope>
    <source>
        <strain evidence="9">JCM 14359</strain>
    </source>
</reference>
<feature type="compositionally biased region" description="Acidic residues" evidence="7">
    <location>
        <begin position="1"/>
        <end position="20"/>
    </location>
</feature>
<dbReference type="AlphaFoldDB" id="A0A830ETT8"/>
<comment type="similarity">
    <text evidence="2">Belongs to the FKBP-type PPIase family.</text>
</comment>
<evidence type="ECO:0000256" key="4">
    <source>
        <dbReference type="ARBA" id="ARBA00023110"/>
    </source>
</evidence>
<evidence type="ECO:0000259" key="8">
    <source>
        <dbReference type="PROSITE" id="PS50059"/>
    </source>
</evidence>